<keyword evidence="1" id="KW-0812">Transmembrane</keyword>
<evidence type="ECO:0000313" key="2">
    <source>
        <dbReference type="EMBL" id="KAI5312419.1"/>
    </source>
</evidence>
<accession>A0AAD4UTC0</accession>
<reference evidence="2 3" key="1">
    <citation type="journal article" date="2022" name="G3 (Bethesda)">
        <title>Whole-genome sequence and methylome profiling of the almond [Prunus dulcis (Mill.) D.A. Webb] cultivar 'Nonpareil'.</title>
        <authorList>
            <person name="D'Amico-Willman K.M."/>
            <person name="Ouma W.Z."/>
            <person name="Meulia T."/>
            <person name="Sideli G.M."/>
            <person name="Gradziel T.M."/>
            <person name="Fresnedo-Ramirez J."/>
        </authorList>
    </citation>
    <scope>NUCLEOTIDE SEQUENCE [LARGE SCALE GENOMIC DNA]</scope>
    <source>
        <strain evidence="2">Clone GOH B32 T37-40</strain>
    </source>
</reference>
<proteinExistence type="predicted"/>
<name>A0AAD4UTC0_PRUDU</name>
<evidence type="ECO:0000256" key="1">
    <source>
        <dbReference type="SAM" id="Phobius"/>
    </source>
</evidence>
<protein>
    <submittedName>
        <fullName evidence="2">Uncharacterized protein</fullName>
    </submittedName>
</protein>
<keyword evidence="1" id="KW-1133">Transmembrane helix</keyword>
<dbReference type="Proteomes" id="UP001054821">
    <property type="component" value="Chromosome 8"/>
</dbReference>
<dbReference type="AlphaFoldDB" id="A0AAD4UTC0"/>
<comment type="caution">
    <text evidence="2">The sequence shown here is derived from an EMBL/GenBank/DDBJ whole genome shotgun (WGS) entry which is preliminary data.</text>
</comment>
<evidence type="ECO:0000313" key="3">
    <source>
        <dbReference type="Proteomes" id="UP001054821"/>
    </source>
</evidence>
<gene>
    <name evidence="2" type="ORF">L3X38_041592</name>
</gene>
<keyword evidence="3" id="KW-1185">Reference proteome</keyword>
<sequence>MVLWAYRTTKRRSTGETPFSLAYGTEVIIPPHITVPSISLEVGSIDQNSEQMGLNLDLLEDEREKTIIRVASYQQQLKSYHDKRATGERPGEEERGIFRTEYSYGEICSRNDDGDRLDQNKEGVAVKYMMGFFCFLLLFVFHFHLLLSLASGARNFSSPQQLQQEQS</sequence>
<dbReference type="PANTHER" id="PTHR48475">
    <property type="entry name" value="RIBONUCLEASE H"/>
    <property type="match status" value="1"/>
</dbReference>
<feature type="transmembrane region" description="Helical" evidence="1">
    <location>
        <begin position="128"/>
        <end position="150"/>
    </location>
</feature>
<keyword evidence="1" id="KW-0472">Membrane</keyword>
<dbReference type="EMBL" id="JAJFAZ020000008">
    <property type="protein sequence ID" value="KAI5312419.1"/>
    <property type="molecule type" value="Genomic_DNA"/>
</dbReference>
<dbReference type="PANTHER" id="PTHR48475:SF1">
    <property type="entry name" value="RNASE H TYPE-1 DOMAIN-CONTAINING PROTEIN"/>
    <property type="match status" value="1"/>
</dbReference>
<organism evidence="2 3">
    <name type="scientific">Prunus dulcis</name>
    <name type="common">Almond</name>
    <name type="synonym">Amygdalus dulcis</name>
    <dbReference type="NCBI Taxonomy" id="3755"/>
    <lineage>
        <taxon>Eukaryota</taxon>
        <taxon>Viridiplantae</taxon>
        <taxon>Streptophyta</taxon>
        <taxon>Embryophyta</taxon>
        <taxon>Tracheophyta</taxon>
        <taxon>Spermatophyta</taxon>
        <taxon>Magnoliopsida</taxon>
        <taxon>eudicotyledons</taxon>
        <taxon>Gunneridae</taxon>
        <taxon>Pentapetalae</taxon>
        <taxon>rosids</taxon>
        <taxon>fabids</taxon>
        <taxon>Rosales</taxon>
        <taxon>Rosaceae</taxon>
        <taxon>Amygdaloideae</taxon>
        <taxon>Amygdaleae</taxon>
        <taxon>Prunus</taxon>
    </lineage>
</organism>